<dbReference type="EMBL" id="WUUS01000001">
    <property type="protein sequence ID" value="MXR40059.1"/>
    <property type="molecule type" value="Genomic_DNA"/>
</dbReference>
<comment type="caution">
    <text evidence="1">The sequence shown here is derived from an EMBL/GenBank/DDBJ whole genome shotgun (WGS) entry which is preliminary data.</text>
</comment>
<dbReference type="Gene3D" id="2.20.28.30">
    <property type="entry name" value="RNA polymerase ii, chain L"/>
    <property type="match status" value="1"/>
</dbReference>
<reference evidence="1 2" key="1">
    <citation type="submission" date="2019-12" db="EMBL/GenBank/DDBJ databases">
        <title>Isolation and characterization of three novel carbon monoxide-oxidizing members of Halobacteria from salione crusts and soils.</title>
        <authorList>
            <person name="Myers M.R."/>
            <person name="King G.M."/>
        </authorList>
    </citation>
    <scope>NUCLEOTIDE SEQUENCE [LARGE SCALE GENOMIC DNA]</scope>
    <source>
        <strain evidence="1 2">WSA2</strain>
    </source>
</reference>
<dbReference type="OrthoDB" id="346393at2157"/>
<evidence type="ECO:0000313" key="1">
    <source>
        <dbReference type="EMBL" id="MXR40059.1"/>
    </source>
</evidence>
<gene>
    <name evidence="1" type="ORF">GRX01_01620</name>
</gene>
<dbReference type="AlphaFoldDB" id="A0A6B0T0C1"/>
<sequence>MRVSKQISIEFPDDGGMIGRECPRCQGRFTVDRERYEDSGFRNLRCPYCGFIAELDRFMTGEQRGYAHSVQQGELYDLAEEMLEEALSDIGFESTGGIDFGGTPTESPQFSTETELVECGECGFCFGTEVGREGVCPVCR</sequence>
<organism evidence="1 2">
    <name type="scientific">Halobaculum saliterrae</name>
    <dbReference type="NCBI Taxonomy" id="2073113"/>
    <lineage>
        <taxon>Archaea</taxon>
        <taxon>Methanobacteriati</taxon>
        <taxon>Methanobacteriota</taxon>
        <taxon>Stenosarchaea group</taxon>
        <taxon>Halobacteria</taxon>
        <taxon>Halobacteriales</taxon>
        <taxon>Haloferacaceae</taxon>
        <taxon>Halobaculum</taxon>
    </lineage>
</organism>
<evidence type="ECO:0000313" key="2">
    <source>
        <dbReference type="Proteomes" id="UP000437065"/>
    </source>
</evidence>
<protein>
    <submittedName>
        <fullName evidence="1">Uncharacterized protein</fullName>
    </submittedName>
</protein>
<dbReference type="Proteomes" id="UP000437065">
    <property type="component" value="Unassembled WGS sequence"/>
</dbReference>
<accession>A0A6B0T0C1</accession>
<proteinExistence type="predicted"/>
<name>A0A6B0T0C1_9EURY</name>
<dbReference type="RefSeq" id="WP_159662743.1">
    <property type="nucleotide sequence ID" value="NZ_WUUS01000001.1"/>
</dbReference>
<keyword evidence="2" id="KW-1185">Reference proteome</keyword>